<keyword evidence="2" id="KW-1185">Reference proteome</keyword>
<accession>A0A0B7G1G7</accession>
<organism evidence="1 2">
    <name type="scientific">Thanatephorus cucumeris (strain AG1-IB / isolate 7/3/14)</name>
    <name type="common">Lettuce bottom rot fungus</name>
    <name type="synonym">Rhizoctonia solani</name>
    <dbReference type="NCBI Taxonomy" id="1108050"/>
    <lineage>
        <taxon>Eukaryota</taxon>
        <taxon>Fungi</taxon>
        <taxon>Dikarya</taxon>
        <taxon>Basidiomycota</taxon>
        <taxon>Agaricomycotina</taxon>
        <taxon>Agaricomycetes</taxon>
        <taxon>Cantharellales</taxon>
        <taxon>Ceratobasidiaceae</taxon>
        <taxon>Rhizoctonia</taxon>
        <taxon>Rhizoctonia solani AG-1</taxon>
    </lineage>
</organism>
<evidence type="ECO:0008006" key="3">
    <source>
        <dbReference type="Google" id="ProtNLM"/>
    </source>
</evidence>
<dbReference type="Gene3D" id="2.80.10.50">
    <property type="match status" value="1"/>
</dbReference>
<dbReference type="OrthoDB" id="3156872at2759"/>
<name>A0A0B7G1G7_THACB</name>
<evidence type="ECO:0000313" key="2">
    <source>
        <dbReference type="Proteomes" id="UP000059188"/>
    </source>
</evidence>
<protein>
    <recommendedName>
        <fullName evidence="3">Ricin B lectin domain-containing protein</fullName>
    </recommendedName>
</protein>
<proteinExistence type="predicted"/>
<sequence>MAPLENGIYRIKSRLSQSQSGHLYIGIDSKQRREQRSGHLKEGTPIILAKREKMVKVEVQKMGGDNYRMCFTSREASGMNFGCDKNNLQKNNKVFVTKDEVEWAIDQGNHENCYHVQVRESGMYLTAPQDAKENTQLKLEHLQGEEGQEWEFEQIERDE</sequence>
<evidence type="ECO:0000313" key="1">
    <source>
        <dbReference type="EMBL" id="CEL62302.1"/>
    </source>
</evidence>
<reference evidence="1 2" key="1">
    <citation type="submission" date="2014-11" db="EMBL/GenBank/DDBJ databases">
        <authorList>
            <person name="Wibberg Daniel"/>
        </authorList>
    </citation>
    <scope>NUCLEOTIDE SEQUENCE [LARGE SCALE GENOMIC DNA]</scope>
    <source>
        <strain evidence="1">Rhizoctonia solani AG1-IB 7/3/14</strain>
    </source>
</reference>
<gene>
    <name evidence="1" type="ORF">RSOLAG1IB_10360</name>
</gene>
<dbReference type="AlphaFoldDB" id="A0A0B7G1G7"/>
<dbReference type="Proteomes" id="UP000059188">
    <property type="component" value="Unassembled WGS sequence"/>
</dbReference>
<dbReference type="EMBL" id="LN679165">
    <property type="protein sequence ID" value="CEL62302.1"/>
    <property type="molecule type" value="Genomic_DNA"/>
</dbReference>